<evidence type="ECO:0000313" key="3">
    <source>
        <dbReference type="Proteomes" id="UP000189761"/>
    </source>
</evidence>
<dbReference type="InterPro" id="IPR050664">
    <property type="entry name" value="Octanoyltrans_LipM/LipL"/>
</dbReference>
<evidence type="ECO:0000259" key="1">
    <source>
        <dbReference type="PROSITE" id="PS51733"/>
    </source>
</evidence>
<dbReference type="PROSITE" id="PS51733">
    <property type="entry name" value="BPL_LPL_CATALYTIC"/>
    <property type="match status" value="1"/>
</dbReference>
<dbReference type="EMBL" id="MTLA01000165">
    <property type="protein sequence ID" value="OOP67763.1"/>
    <property type="molecule type" value="Genomic_DNA"/>
</dbReference>
<dbReference type="InterPro" id="IPR045864">
    <property type="entry name" value="aa-tRNA-synth_II/BPL/LPL"/>
</dbReference>
<dbReference type="Gene3D" id="3.30.930.10">
    <property type="entry name" value="Bira Bifunctional Protein, Domain 2"/>
    <property type="match status" value="1"/>
</dbReference>
<comment type="caution">
    <text evidence="2">The sequence shown here is derived from an EMBL/GenBank/DDBJ whole genome shotgun (WGS) entry which is preliminary data.</text>
</comment>
<dbReference type="InterPro" id="IPR004143">
    <property type="entry name" value="BPL_LPL_catalytic"/>
</dbReference>
<evidence type="ECO:0000313" key="2">
    <source>
        <dbReference type="EMBL" id="OOP67763.1"/>
    </source>
</evidence>
<dbReference type="SUPFAM" id="SSF55681">
    <property type="entry name" value="Class II aaRS and biotin synthetases"/>
    <property type="match status" value="1"/>
</dbReference>
<keyword evidence="3" id="KW-1185">Reference proteome</keyword>
<dbReference type="CDD" id="cd16443">
    <property type="entry name" value="LplA"/>
    <property type="match status" value="1"/>
</dbReference>
<dbReference type="AlphaFoldDB" id="A0A8E2LDY7"/>
<accession>A0A8E2LDY7</accession>
<dbReference type="GO" id="GO:0009249">
    <property type="term" value="P:protein lipoylation"/>
    <property type="evidence" value="ECO:0007669"/>
    <property type="project" value="UniProtKB-ARBA"/>
</dbReference>
<name>A0A8E2LDY7_9BACI</name>
<dbReference type="PANTHER" id="PTHR43679:SF2">
    <property type="entry name" value="OCTANOYL-[GCVH]:PROTEIN N-OCTANOYLTRANSFERASE"/>
    <property type="match status" value="1"/>
</dbReference>
<gene>
    <name evidence="2" type="ORF">BWZ43_14145</name>
</gene>
<dbReference type="GO" id="GO:0140096">
    <property type="term" value="F:catalytic activity, acting on a protein"/>
    <property type="evidence" value="ECO:0007669"/>
    <property type="project" value="UniProtKB-ARBA"/>
</dbReference>
<protein>
    <submittedName>
        <fullName evidence="2">Octanoyltransferase</fullName>
    </submittedName>
</protein>
<reference evidence="2 3" key="1">
    <citation type="submission" date="2017-01" db="EMBL/GenBank/DDBJ databases">
        <title>Draft genome sequence of Bacillus oleronius.</title>
        <authorList>
            <person name="Allam M."/>
        </authorList>
    </citation>
    <scope>NUCLEOTIDE SEQUENCE [LARGE SCALE GENOMIC DNA]</scope>
    <source>
        <strain evidence="2 3">DSM 9356</strain>
    </source>
</reference>
<proteinExistence type="predicted"/>
<dbReference type="Pfam" id="PF21948">
    <property type="entry name" value="LplA-B_cat"/>
    <property type="match status" value="1"/>
</dbReference>
<feature type="domain" description="BPL/LPL catalytic" evidence="1">
    <location>
        <begin position="32"/>
        <end position="242"/>
    </location>
</feature>
<keyword evidence="2" id="KW-0808">Transferase</keyword>
<sequence>MSEQWYFIDSGENSPSFNMAMDEVLLDWHSRGLLPPILRFYSWKPAALSLGHFQKTVGRIDVDKAKAIGVEIVRRPTGGLAVLHDKELTYSVVLSEKHDKMSPSIIEAYRVLSQGILEGYRYLGIQADLAIPNAPIGKTGTAVCFEESSWYELEIEGKKAAGSAQTRQKGVILQHGSIPMEMDIEQLYDLFTFPNEKVKNKAKHLFEQKAVTINQILGRQTSLEEVKDAFKKGFEKGLDIEFTSYQPNEQMLEEIKELMRTKYESEKYTFQR</sequence>
<dbReference type="PANTHER" id="PTHR43679">
    <property type="entry name" value="OCTANOYLTRANSFERASE LIPM-RELATED"/>
    <property type="match status" value="1"/>
</dbReference>
<dbReference type="GO" id="GO:0016740">
    <property type="term" value="F:transferase activity"/>
    <property type="evidence" value="ECO:0007669"/>
    <property type="project" value="UniProtKB-KW"/>
</dbReference>
<organism evidence="2 3">
    <name type="scientific">Heyndrickxia oleronia</name>
    <dbReference type="NCBI Taxonomy" id="38875"/>
    <lineage>
        <taxon>Bacteria</taxon>
        <taxon>Bacillati</taxon>
        <taxon>Bacillota</taxon>
        <taxon>Bacilli</taxon>
        <taxon>Bacillales</taxon>
        <taxon>Bacillaceae</taxon>
        <taxon>Heyndrickxia</taxon>
    </lineage>
</organism>
<dbReference type="Proteomes" id="UP000189761">
    <property type="component" value="Unassembled WGS sequence"/>
</dbReference>